<keyword evidence="1 8" id="KW-0808">Transferase</keyword>
<keyword evidence="6" id="KW-0472">Membrane</keyword>
<dbReference type="CDD" id="cd12912">
    <property type="entry name" value="PDC2_MCP_like"/>
    <property type="match status" value="1"/>
</dbReference>
<evidence type="ECO:0000313" key="8">
    <source>
        <dbReference type="EMBL" id="MFB9760487.1"/>
    </source>
</evidence>
<dbReference type="InterPro" id="IPR050640">
    <property type="entry name" value="Bact_2-comp_sensor_kinase"/>
</dbReference>
<keyword evidence="5" id="KW-0902">Two-component regulatory system</keyword>
<dbReference type="Gene3D" id="3.30.450.20">
    <property type="entry name" value="PAS domain"/>
    <property type="match status" value="1"/>
</dbReference>
<keyword evidence="6" id="KW-1133">Transmembrane helix</keyword>
<dbReference type="Gene3D" id="3.30.565.10">
    <property type="entry name" value="Histidine kinase-like ATPase, C-terminal domain"/>
    <property type="match status" value="1"/>
</dbReference>
<dbReference type="Proteomes" id="UP001589609">
    <property type="component" value="Unassembled WGS sequence"/>
</dbReference>
<feature type="domain" description="Histidine kinase" evidence="7">
    <location>
        <begin position="477"/>
        <end position="587"/>
    </location>
</feature>
<keyword evidence="3 8" id="KW-0418">Kinase</keyword>
<dbReference type="Pfam" id="PF06580">
    <property type="entry name" value="His_kinase"/>
    <property type="match status" value="1"/>
</dbReference>
<dbReference type="PANTHER" id="PTHR34220:SF7">
    <property type="entry name" value="SENSOR HISTIDINE KINASE YPDA"/>
    <property type="match status" value="1"/>
</dbReference>
<dbReference type="PANTHER" id="PTHR34220">
    <property type="entry name" value="SENSOR HISTIDINE KINASE YPDA"/>
    <property type="match status" value="1"/>
</dbReference>
<keyword evidence="6" id="KW-0812">Transmembrane</keyword>
<dbReference type="Gene3D" id="6.10.340.10">
    <property type="match status" value="1"/>
</dbReference>
<evidence type="ECO:0000256" key="5">
    <source>
        <dbReference type="ARBA" id="ARBA00023012"/>
    </source>
</evidence>
<sequence>MFFSLRNRLMLIFTLLLTIPFIILSIIIPNWFTSIMEEQVQDSTVEMMDQYSLYINSVTTQAEEFGKQVLVNQTTQDWMKLEKDSAGSLKEQSLLTKNQLKKQLSSITINNSNGISISVVLNDGTGIWGNNPSLQNMRWFKDFSEHDQRWVKAHIDPFQPFQGIQNSYLLPLFDMHTFERYGVIKVNVPTSLLQNALNKITLGKNGRVYLLDKQGTNVLLGQVKTPKDVLQKSLAEITNGKREKGLIETAYKGEQHLVFFQKLRVGDWILISEVTKSELFSKIEQLQRNLLLISAIIFILTIIASFMLSSNIVSPLGKLTKAMRFVERGEFAGAKRFMPTIKSDNHEVGYVIKMFSHTIDRLKHLIETEYEANIRRKDAEYKALLLQINPHFLNNTLEIIGGLAAQGKNKDVMNVSVYLGRMMRYSLNTQSDVVNLGEEINYIRNFTNILKLRYEDTISIVIEEDAETKELPIIKFILQPLVENAVKYGFVGNKEVEIKIKTEKAGNQIIISVEDNGVGMSEEVIANLLNQEKNNETRNVLESKGSSIGLKNVIGRLQLYYGRNFSYGIESEKNMGTRITFRINLHRGDSHDESHNNG</sequence>
<comment type="caution">
    <text evidence="8">The sequence shown here is derived from an EMBL/GenBank/DDBJ whole genome shotgun (WGS) entry which is preliminary data.</text>
</comment>
<evidence type="ECO:0000256" key="3">
    <source>
        <dbReference type="ARBA" id="ARBA00022777"/>
    </source>
</evidence>
<evidence type="ECO:0000313" key="9">
    <source>
        <dbReference type="Proteomes" id="UP001589609"/>
    </source>
</evidence>
<dbReference type="InterPro" id="IPR005467">
    <property type="entry name" value="His_kinase_dom"/>
</dbReference>
<evidence type="ECO:0000256" key="4">
    <source>
        <dbReference type="ARBA" id="ARBA00022840"/>
    </source>
</evidence>
<feature type="transmembrane region" description="Helical" evidence="6">
    <location>
        <begin position="12"/>
        <end position="32"/>
    </location>
</feature>
<reference evidence="8 9" key="1">
    <citation type="submission" date="2024-09" db="EMBL/GenBank/DDBJ databases">
        <authorList>
            <person name="Sun Q."/>
            <person name="Mori K."/>
        </authorList>
    </citation>
    <scope>NUCLEOTIDE SEQUENCE [LARGE SCALE GENOMIC DNA]</scope>
    <source>
        <strain evidence="8 9">JCM 11201</strain>
    </source>
</reference>
<name>A0ABV5WIQ9_9BACI</name>
<protein>
    <submittedName>
        <fullName evidence="8">Sensor histidine kinase</fullName>
        <ecNumber evidence="8">2.7.13.3</ecNumber>
    </submittedName>
</protein>
<evidence type="ECO:0000256" key="6">
    <source>
        <dbReference type="SAM" id="Phobius"/>
    </source>
</evidence>
<keyword evidence="2" id="KW-0547">Nucleotide-binding</keyword>
<dbReference type="RefSeq" id="WP_379950795.1">
    <property type="nucleotide sequence ID" value="NZ_JBHMAF010000150.1"/>
</dbReference>
<keyword evidence="9" id="KW-1185">Reference proteome</keyword>
<dbReference type="EC" id="2.7.13.3" evidence="8"/>
<organism evidence="8 9">
    <name type="scientific">Ectobacillus funiculus</name>
    <dbReference type="NCBI Taxonomy" id="137993"/>
    <lineage>
        <taxon>Bacteria</taxon>
        <taxon>Bacillati</taxon>
        <taxon>Bacillota</taxon>
        <taxon>Bacilli</taxon>
        <taxon>Bacillales</taxon>
        <taxon>Bacillaceae</taxon>
        <taxon>Ectobacillus</taxon>
    </lineage>
</organism>
<dbReference type="InterPro" id="IPR010559">
    <property type="entry name" value="Sig_transdc_His_kin_internal"/>
</dbReference>
<dbReference type="InterPro" id="IPR003594">
    <property type="entry name" value="HATPase_dom"/>
</dbReference>
<dbReference type="EMBL" id="JBHMAF010000150">
    <property type="protein sequence ID" value="MFB9760487.1"/>
    <property type="molecule type" value="Genomic_DNA"/>
</dbReference>
<evidence type="ECO:0000259" key="7">
    <source>
        <dbReference type="PROSITE" id="PS50109"/>
    </source>
</evidence>
<evidence type="ECO:0000256" key="2">
    <source>
        <dbReference type="ARBA" id="ARBA00022741"/>
    </source>
</evidence>
<dbReference type="Pfam" id="PF02518">
    <property type="entry name" value="HATPase_c"/>
    <property type="match status" value="1"/>
</dbReference>
<keyword evidence="4" id="KW-0067">ATP-binding</keyword>
<accession>A0ABV5WIQ9</accession>
<dbReference type="PROSITE" id="PS50109">
    <property type="entry name" value="HIS_KIN"/>
    <property type="match status" value="1"/>
</dbReference>
<dbReference type="InterPro" id="IPR036890">
    <property type="entry name" value="HATPase_C_sf"/>
</dbReference>
<gene>
    <name evidence="8" type="ORF">ACFFMS_19380</name>
</gene>
<feature type="transmembrane region" description="Helical" evidence="6">
    <location>
        <begin position="290"/>
        <end position="314"/>
    </location>
</feature>
<dbReference type="SMART" id="SM00387">
    <property type="entry name" value="HATPase_c"/>
    <property type="match status" value="1"/>
</dbReference>
<proteinExistence type="predicted"/>
<dbReference type="SUPFAM" id="SSF55874">
    <property type="entry name" value="ATPase domain of HSP90 chaperone/DNA topoisomerase II/histidine kinase"/>
    <property type="match status" value="1"/>
</dbReference>
<evidence type="ECO:0000256" key="1">
    <source>
        <dbReference type="ARBA" id="ARBA00022679"/>
    </source>
</evidence>
<dbReference type="GO" id="GO:0004673">
    <property type="term" value="F:protein histidine kinase activity"/>
    <property type="evidence" value="ECO:0007669"/>
    <property type="project" value="UniProtKB-EC"/>
</dbReference>